<name>A0AA49GLB6_9BACT</name>
<feature type="domain" description="NAD-dependent epimerase/dehydratase" evidence="1">
    <location>
        <begin position="3"/>
        <end position="235"/>
    </location>
</feature>
<organism evidence="2">
    <name type="scientific">Roseihalotalea indica</name>
    <dbReference type="NCBI Taxonomy" id="2867963"/>
    <lineage>
        <taxon>Bacteria</taxon>
        <taxon>Pseudomonadati</taxon>
        <taxon>Bacteroidota</taxon>
        <taxon>Cytophagia</taxon>
        <taxon>Cytophagales</taxon>
        <taxon>Catalimonadaceae</taxon>
        <taxon>Roseihalotalea</taxon>
    </lineage>
</organism>
<dbReference type="SUPFAM" id="SSF51735">
    <property type="entry name" value="NAD(P)-binding Rossmann-fold domains"/>
    <property type="match status" value="1"/>
</dbReference>
<sequence length="332" mass="37248">MKVLVTGHKGYIGAHLVPLLVEKGYTVTGCDINLYEGTAWEEVMQPHEELLQDIRNLTVDDLRGHDTVMHLAALSNDPMGDIDPELTYQINLEGTVKLAEMAKEAGVNRFLFASSCSIYGKGAKLDMDERDPVNPLTAYAKSKIESEKRISAMADENFSPVFLRNATAYGHSPMLRIDLVVNNLLACAIAKGKIAIKSDGSPWRPLIHCKDIARAFVALAEAPQEKVHNLIVNVGGNKENYQVKDVADEVKKLMPEADIVYTGEVGEDPRNYKVNFDLLNTVLPSFKLEYNLQKGMRELHQKLIEHQFNAQDFDGDQFVRLRTLRQRLDLIQ</sequence>
<evidence type="ECO:0000313" key="2">
    <source>
        <dbReference type="EMBL" id="WKN34291.1"/>
    </source>
</evidence>
<gene>
    <name evidence="2" type="ORF">K4G66_18090</name>
</gene>
<reference evidence="2" key="2">
    <citation type="journal article" date="2024" name="Antonie Van Leeuwenhoek">
        <title>Roseihalotalea indica gen. nov., sp. nov., a halophilic Bacteroidetes from mesopelagic Southwest Indian Ocean with higher carbohydrate metabolic potential.</title>
        <authorList>
            <person name="Chen B."/>
            <person name="Zhang M."/>
            <person name="Lin D."/>
            <person name="Ye J."/>
            <person name="Tang K."/>
        </authorList>
    </citation>
    <scope>NUCLEOTIDE SEQUENCE</scope>
    <source>
        <strain evidence="2">TK19036</strain>
    </source>
</reference>
<dbReference type="PANTHER" id="PTHR43245:SF23">
    <property type="entry name" value="NAD(P)-BINDING DOMAIN-CONTAINING PROTEIN"/>
    <property type="match status" value="1"/>
</dbReference>
<dbReference type="Pfam" id="PF01370">
    <property type="entry name" value="Epimerase"/>
    <property type="match status" value="1"/>
</dbReference>
<dbReference type="InterPro" id="IPR050177">
    <property type="entry name" value="Lipid_A_modif_metabolic_enz"/>
</dbReference>
<proteinExistence type="predicted"/>
<dbReference type="EMBL" id="CP120682">
    <property type="protein sequence ID" value="WKN34291.1"/>
    <property type="molecule type" value="Genomic_DNA"/>
</dbReference>
<dbReference type="AlphaFoldDB" id="A0AA49GLB6"/>
<reference evidence="2" key="1">
    <citation type="journal article" date="2023" name="Comput. Struct. Biotechnol. J.">
        <title>Discovery of a novel marine Bacteroidetes with a rich repertoire of carbohydrate-active enzymes.</title>
        <authorList>
            <person name="Chen B."/>
            <person name="Liu G."/>
            <person name="Chen Q."/>
            <person name="Wang H."/>
            <person name="Liu L."/>
            <person name="Tang K."/>
        </authorList>
    </citation>
    <scope>NUCLEOTIDE SEQUENCE</scope>
    <source>
        <strain evidence="2">TK19036</strain>
    </source>
</reference>
<accession>A0AA49GLB6</accession>
<dbReference type="InterPro" id="IPR036291">
    <property type="entry name" value="NAD(P)-bd_dom_sf"/>
</dbReference>
<dbReference type="CDD" id="cd08946">
    <property type="entry name" value="SDR_e"/>
    <property type="match status" value="1"/>
</dbReference>
<protein>
    <submittedName>
        <fullName evidence="2">SDR family oxidoreductase</fullName>
    </submittedName>
</protein>
<dbReference type="InterPro" id="IPR001509">
    <property type="entry name" value="Epimerase_deHydtase"/>
</dbReference>
<evidence type="ECO:0000259" key="1">
    <source>
        <dbReference type="Pfam" id="PF01370"/>
    </source>
</evidence>
<dbReference type="Gene3D" id="3.40.50.720">
    <property type="entry name" value="NAD(P)-binding Rossmann-like Domain"/>
    <property type="match status" value="1"/>
</dbReference>
<dbReference type="PANTHER" id="PTHR43245">
    <property type="entry name" value="BIFUNCTIONAL POLYMYXIN RESISTANCE PROTEIN ARNA"/>
    <property type="match status" value="1"/>
</dbReference>